<dbReference type="InterPro" id="IPR058240">
    <property type="entry name" value="rSAM_sf"/>
</dbReference>
<keyword evidence="13" id="KW-1185">Reference proteome</keyword>
<keyword evidence="7 10" id="KW-0408">Iron</keyword>
<evidence type="ECO:0000256" key="3">
    <source>
        <dbReference type="ARBA" id="ARBA00017228"/>
    </source>
</evidence>
<comment type="subcellular location">
    <subcellularLocation>
        <location evidence="10">Cytoplasm</location>
    </subcellularLocation>
</comment>
<feature type="domain" description="Radical SAM core" evidence="11">
    <location>
        <begin position="1"/>
        <end position="234"/>
    </location>
</feature>
<evidence type="ECO:0000256" key="10">
    <source>
        <dbReference type="RuleBase" id="RU364116"/>
    </source>
</evidence>
<dbReference type="EMBL" id="CAQJ01000105">
    <property type="protein sequence ID" value="CCQ92101.1"/>
    <property type="molecule type" value="Genomic_DNA"/>
</dbReference>
<dbReference type="STRING" id="1266370.NITGR_950059"/>
<evidence type="ECO:0000259" key="11">
    <source>
        <dbReference type="PROSITE" id="PS51918"/>
    </source>
</evidence>
<dbReference type="HOGENOM" id="CLU_027579_2_2_0"/>
<keyword evidence="10" id="KW-0963">Cytoplasm</keyword>
<dbReference type="RefSeq" id="WP_005011638.1">
    <property type="nucleotide sequence ID" value="NZ_HG422173.1"/>
</dbReference>
<evidence type="ECO:0000256" key="8">
    <source>
        <dbReference type="ARBA" id="ARBA00023014"/>
    </source>
</evidence>
<dbReference type="Proteomes" id="UP000011704">
    <property type="component" value="Unassembled WGS sequence"/>
</dbReference>
<dbReference type="PROSITE" id="PS51918">
    <property type="entry name" value="RADICAL_SAM"/>
    <property type="match status" value="1"/>
</dbReference>
<keyword evidence="6 10" id="KW-0479">Metal-binding</keyword>
<dbReference type="InterPro" id="IPR007197">
    <property type="entry name" value="rSAM"/>
</dbReference>
<keyword evidence="9 10" id="KW-0143">Chaperone</keyword>
<dbReference type="SUPFAM" id="SSF102114">
    <property type="entry name" value="Radical SAM enzymes"/>
    <property type="match status" value="1"/>
</dbReference>
<dbReference type="InterPro" id="IPR004559">
    <property type="entry name" value="HemW-like"/>
</dbReference>
<dbReference type="Pfam" id="PF04055">
    <property type="entry name" value="Radical_SAM"/>
    <property type="match status" value="1"/>
</dbReference>
<gene>
    <name evidence="12" type="ORF">NITGR_950059</name>
</gene>
<dbReference type="SFLD" id="SFLDF00562">
    <property type="entry name" value="HemN-like__clustered_with_heat"/>
    <property type="match status" value="1"/>
</dbReference>
<comment type="caution">
    <text evidence="12">The sequence shown here is derived from an EMBL/GenBank/DDBJ whole genome shotgun (WGS) entry which is preliminary data.</text>
</comment>
<accession>M1Z280</accession>
<comment type="cofactor">
    <cofactor evidence="1">
        <name>[4Fe-4S] cluster</name>
        <dbReference type="ChEBI" id="CHEBI:49883"/>
    </cofactor>
</comment>
<dbReference type="SFLD" id="SFLDG01082">
    <property type="entry name" value="B12-binding_domain_containing"/>
    <property type="match status" value="1"/>
</dbReference>
<comment type="similarity">
    <text evidence="2">Belongs to the anaerobic coproporphyrinogen-III oxidase family. HemW subfamily.</text>
</comment>
<evidence type="ECO:0000256" key="2">
    <source>
        <dbReference type="ARBA" id="ARBA00006100"/>
    </source>
</evidence>
<keyword evidence="8 10" id="KW-0411">Iron-sulfur</keyword>
<dbReference type="OrthoDB" id="9808022at2"/>
<keyword evidence="10" id="KW-0004">4Fe-4S</keyword>
<evidence type="ECO:0000313" key="13">
    <source>
        <dbReference type="Proteomes" id="UP000011704"/>
    </source>
</evidence>
<dbReference type="InterPro" id="IPR034505">
    <property type="entry name" value="Coproporphyrinogen-III_oxidase"/>
</dbReference>
<evidence type="ECO:0000256" key="9">
    <source>
        <dbReference type="ARBA" id="ARBA00023186"/>
    </source>
</evidence>
<dbReference type="SMART" id="SM00729">
    <property type="entry name" value="Elp3"/>
    <property type="match status" value="1"/>
</dbReference>
<sequence>MDSVGLYIHIPYCLHKCGYCDFNSHPENASERERYVPALIEEIRHYAPRLKDRRVETIFFGGGTPTTLPAGDQIRILKACRRYFDVADDAEITTEANPSTVETENLKCLRAAEINRLSVGVQSFDSDELKTLDRVHSVKEIHQTVERARRAGFDNLSLDLMFALPGQSKVRWQDNLEQAIAKNPEHLSAYNLTIEPGTAFHKLHEAGALTLPSEDFQLELYQYSIKRLAEAGYEHYEISNFSKPGYESRHNILYWENGDYLGLGAGASSYLDGVRFKNFNTPAHYIDRVKSDGHAVQTEEALDARRAMGETLMLGLRLKRGVSIPKFEQRFQVPFDKVFGSVVERLREQELVSVHGDHLALSTRGLYLADSVILEFIE</sequence>
<dbReference type="AlphaFoldDB" id="M1Z280"/>
<organism evidence="12 13">
    <name type="scientific">Nitrospina gracilis (strain 3/211)</name>
    <dbReference type="NCBI Taxonomy" id="1266370"/>
    <lineage>
        <taxon>Bacteria</taxon>
        <taxon>Pseudomonadati</taxon>
        <taxon>Nitrospinota/Tectimicrobiota group</taxon>
        <taxon>Nitrospinota</taxon>
        <taxon>Nitrospinia</taxon>
        <taxon>Nitrospinales</taxon>
        <taxon>Nitrospinaceae</taxon>
        <taxon>Nitrospina</taxon>
    </lineage>
</organism>
<evidence type="ECO:0000313" key="12">
    <source>
        <dbReference type="EMBL" id="CCQ92101.1"/>
    </source>
</evidence>
<dbReference type="GO" id="GO:0051539">
    <property type="term" value="F:4 iron, 4 sulfur cluster binding"/>
    <property type="evidence" value="ECO:0007669"/>
    <property type="project" value="UniProtKB-UniRule"/>
</dbReference>
<dbReference type="FunCoup" id="M1Z280">
    <property type="interactions" value="488"/>
</dbReference>
<dbReference type="GO" id="GO:0046872">
    <property type="term" value="F:metal ion binding"/>
    <property type="evidence" value="ECO:0007669"/>
    <property type="project" value="UniProtKB-UniRule"/>
</dbReference>
<proteinExistence type="inferred from homology"/>
<dbReference type="PANTHER" id="PTHR13932:SF5">
    <property type="entry name" value="RADICAL S-ADENOSYL METHIONINE DOMAIN-CONTAINING PROTEIN 1, MITOCHONDRIAL"/>
    <property type="match status" value="1"/>
</dbReference>
<dbReference type="Pfam" id="PF06969">
    <property type="entry name" value="HemN_C"/>
    <property type="match status" value="1"/>
</dbReference>
<protein>
    <recommendedName>
        <fullName evidence="3 10">Heme chaperone HemW</fullName>
    </recommendedName>
</protein>
<dbReference type="GO" id="GO:0005737">
    <property type="term" value="C:cytoplasm"/>
    <property type="evidence" value="ECO:0007669"/>
    <property type="project" value="UniProtKB-SubCell"/>
</dbReference>
<dbReference type="PANTHER" id="PTHR13932">
    <property type="entry name" value="COPROPORPHYRINIGEN III OXIDASE"/>
    <property type="match status" value="1"/>
</dbReference>
<dbReference type="CDD" id="cd01335">
    <property type="entry name" value="Radical_SAM"/>
    <property type="match status" value="1"/>
</dbReference>
<dbReference type="GO" id="GO:0006779">
    <property type="term" value="P:porphyrin-containing compound biosynthetic process"/>
    <property type="evidence" value="ECO:0007669"/>
    <property type="project" value="InterPro"/>
</dbReference>
<dbReference type="InterPro" id="IPR010723">
    <property type="entry name" value="HemN_C"/>
</dbReference>
<comment type="function">
    <text evidence="10">Probably acts as a heme chaperone, transferring heme to an unknown acceptor. Binds one molecule of heme per monomer, possibly covalently. Binds 1 [4Fe-4S] cluster. The cluster is coordinated with 3 cysteines and an exchangeable S-adenosyl-L-methionine.</text>
</comment>
<dbReference type="GO" id="GO:0004109">
    <property type="term" value="F:coproporphyrinogen oxidase activity"/>
    <property type="evidence" value="ECO:0007669"/>
    <property type="project" value="InterPro"/>
</dbReference>
<dbReference type="InterPro" id="IPR006638">
    <property type="entry name" value="Elp3/MiaA/NifB-like_rSAM"/>
</dbReference>
<keyword evidence="5 10" id="KW-0949">S-adenosyl-L-methionine</keyword>
<evidence type="ECO:0000256" key="4">
    <source>
        <dbReference type="ARBA" id="ARBA00022617"/>
    </source>
</evidence>
<dbReference type="Gene3D" id="3.20.20.70">
    <property type="entry name" value="Aldolase class I"/>
    <property type="match status" value="1"/>
</dbReference>
<reference evidence="12 13" key="1">
    <citation type="journal article" date="2013" name="Front. Microbiol.">
        <title>The genome of Nitrospina gracilis illuminates the metabolism and evolution of the major marine nitrite oxidizer.</title>
        <authorList>
            <person name="Luecker S."/>
            <person name="Nowka B."/>
            <person name="Rattei T."/>
            <person name="Spieck E."/>
            <person name="and Daims H."/>
        </authorList>
    </citation>
    <scope>NUCLEOTIDE SEQUENCE [LARGE SCALE GENOMIC DNA]</scope>
    <source>
        <strain evidence="12 13">3/211</strain>
    </source>
</reference>
<dbReference type="SFLD" id="SFLDG01065">
    <property type="entry name" value="anaerobic_coproporphyrinogen-I"/>
    <property type="match status" value="1"/>
</dbReference>
<dbReference type="NCBIfam" id="TIGR00539">
    <property type="entry name" value="hemN_rel"/>
    <property type="match status" value="1"/>
</dbReference>
<evidence type="ECO:0000256" key="7">
    <source>
        <dbReference type="ARBA" id="ARBA00023004"/>
    </source>
</evidence>
<evidence type="ECO:0000256" key="6">
    <source>
        <dbReference type="ARBA" id="ARBA00022723"/>
    </source>
</evidence>
<dbReference type="InParanoid" id="M1Z280"/>
<dbReference type="SFLD" id="SFLDF00288">
    <property type="entry name" value="HemN-like__clustered_with_nucl"/>
    <property type="match status" value="1"/>
</dbReference>
<evidence type="ECO:0000256" key="1">
    <source>
        <dbReference type="ARBA" id="ARBA00001966"/>
    </source>
</evidence>
<evidence type="ECO:0000256" key="5">
    <source>
        <dbReference type="ARBA" id="ARBA00022691"/>
    </source>
</evidence>
<keyword evidence="4 10" id="KW-0349">Heme</keyword>
<dbReference type="InterPro" id="IPR013785">
    <property type="entry name" value="Aldolase_TIM"/>
</dbReference>
<dbReference type="SFLD" id="SFLDS00029">
    <property type="entry name" value="Radical_SAM"/>
    <property type="match status" value="1"/>
</dbReference>
<name>M1Z280_NITG3</name>